<dbReference type="EMBL" id="JAVLET010000001">
    <property type="protein sequence ID" value="KAL0476245.1"/>
    <property type="molecule type" value="Genomic_DNA"/>
</dbReference>
<organism evidence="1 2">
    <name type="scientific">Neurospora intermedia</name>
    <dbReference type="NCBI Taxonomy" id="5142"/>
    <lineage>
        <taxon>Eukaryota</taxon>
        <taxon>Fungi</taxon>
        <taxon>Dikarya</taxon>
        <taxon>Ascomycota</taxon>
        <taxon>Pezizomycotina</taxon>
        <taxon>Sordariomycetes</taxon>
        <taxon>Sordariomycetidae</taxon>
        <taxon>Sordariales</taxon>
        <taxon>Sordariaceae</taxon>
        <taxon>Neurospora</taxon>
    </lineage>
</organism>
<comment type="caution">
    <text evidence="1">The sequence shown here is derived from an EMBL/GenBank/DDBJ whole genome shotgun (WGS) entry which is preliminary data.</text>
</comment>
<name>A0ABR3DUA8_NEUIN</name>
<dbReference type="Proteomes" id="UP001451303">
    <property type="component" value="Unassembled WGS sequence"/>
</dbReference>
<feature type="non-terminal residue" evidence="1">
    <location>
        <position position="1"/>
    </location>
</feature>
<evidence type="ECO:0000313" key="1">
    <source>
        <dbReference type="EMBL" id="KAL0476245.1"/>
    </source>
</evidence>
<protein>
    <submittedName>
        <fullName evidence="1">Uncharacterized protein</fullName>
    </submittedName>
</protein>
<keyword evidence="2" id="KW-1185">Reference proteome</keyword>
<reference evidence="1 2" key="1">
    <citation type="submission" date="2023-09" db="EMBL/GenBank/DDBJ databases">
        <title>Multi-omics analysis of a traditional fermented food reveals byproduct-associated fungal strains for waste-to-food upcycling.</title>
        <authorList>
            <consortium name="Lawrence Berkeley National Laboratory"/>
            <person name="Rekdal V.M."/>
            <person name="Villalobos-Escobedo J.M."/>
            <person name="Rodriguez-Valeron N."/>
            <person name="Garcia M.O."/>
            <person name="Vasquez D.P."/>
            <person name="Damayanti I."/>
            <person name="Sorensen P.M."/>
            <person name="Baidoo E.E."/>
            <person name="De Carvalho A.C."/>
            <person name="Riley R."/>
            <person name="Lipzen A."/>
            <person name="He G."/>
            <person name="Yan M."/>
            <person name="Haridas S."/>
            <person name="Daum C."/>
            <person name="Yoshinaga Y."/>
            <person name="Ng V."/>
            <person name="Grigoriev I.V."/>
            <person name="Munk R."/>
            <person name="Nuraida L."/>
            <person name="Wijaya C.H."/>
            <person name="Morales P.-C."/>
            <person name="Keasling J.D."/>
        </authorList>
    </citation>
    <scope>NUCLEOTIDE SEQUENCE [LARGE SCALE GENOMIC DNA]</scope>
    <source>
        <strain evidence="1 2">FGSC 2613</strain>
    </source>
</reference>
<accession>A0ABR3DUA8</accession>
<evidence type="ECO:0000313" key="2">
    <source>
        <dbReference type="Proteomes" id="UP001451303"/>
    </source>
</evidence>
<gene>
    <name evidence="1" type="ORF">QR685DRAFT_431525</name>
</gene>
<proteinExistence type="predicted"/>
<sequence length="111" mass="13421">ANKILFFTLKNPNINIILNINNSNKTNRDLKVIYNLIQSYITYITKEAYSNIFAEYLTIKYTNFNTIDSFFNRYTLLRKRIKNIKFKIIKDFEVTFLYNTIKIVYFIDAKY</sequence>